<proteinExistence type="predicted"/>
<comment type="caution">
    <text evidence="1">The sequence shown here is derived from an EMBL/GenBank/DDBJ whole genome shotgun (WGS) entry which is preliminary data.</text>
</comment>
<dbReference type="AlphaFoldDB" id="A0AAW8YMQ3"/>
<accession>A0AAW8YMQ3</accession>
<sequence>MLKKIYSDVISIQKKVKLNQKKINLKHKRASVSHTKQVNRVKKEFGKI</sequence>
<evidence type="ECO:0000313" key="1">
    <source>
        <dbReference type="EMBL" id="MDV2911425.1"/>
    </source>
</evidence>
<reference evidence="1" key="2">
    <citation type="submission" date="2023-10" db="EMBL/GenBank/DDBJ databases">
        <authorList>
            <person name="Khurajog B."/>
        </authorList>
    </citation>
    <scope>NUCLEOTIDE SEQUENCE</scope>
    <source>
        <strain evidence="1">BF14</strain>
    </source>
</reference>
<dbReference type="RefSeq" id="WP_317052210.1">
    <property type="nucleotide sequence ID" value="NZ_CP140878.1"/>
</dbReference>
<organism evidence="1 2">
    <name type="scientific">Pediococcus acidilactici</name>
    <dbReference type="NCBI Taxonomy" id="1254"/>
    <lineage>
        <taxon>Bacteria</taxon>
        <taxon>Bacillati</taxon>
        <taxon>Bacillota</taxon>
        <taxon>Bacilli</taxon>
        <taxon>Lactobacillales</taxon>
        <taxon>Lactobacillaceae</taxon>
        <taxon>Pediococcus</taxon>
        <taxon>Pediococcus acidilactici group</taxon>
    </lineage>
</organism>
<protein>
    <submittedName>
        <fullName evidence="1">Uncharacterized protein</fullName>
    </submittedName>
</protein>
<reference evidence="1" key="1">
    <citation type="journal article" date="2023" name="PeerJ">
        <title>Selection and evaluation of lactic acid bacteria from chicken feces in Thailand as potential probiotics.</title>
        <authorList>
            <person name="Khurajog B."/>
            <person name="Disastra Y."/>
            <person name="Lawwyne L.D."/>
            <person name="Sirichokchatchawan W."/>
            <person name="Niyomtham W."/>
            <person name="Yindee J."/>
            <person name="Hampson D.J."/>
            <person name="Prapasarakul N."/>
        </authorList>
    </citation>
    <scope>NUCLEOTIDE SEQUENCE</scope>
    <source>
        <strain evidence="1">BF14</strain>
    </source>
</reference>
<name>A0AAW8YMQ3_PEDAC</name>
<gene>
    <name evidence="1" type="ORF">R0H03_06070</name>
</gene>
<dbReference type="Proteomes" id="UP001280415">
    <property type="component" value="Unassembled WGS sequence"/>
</dbReference>
<evidence type="ECO:0000313" key="2">
    <source>
        <dbReference type="Proteomes" id="UP001280415"/>
    </source>
</evidence>
<dbReference type="EMBL" id="JAWJAX010000006">
    <property type="protein sequence ID" value="MDV2911425.1"/>
    <property type="molecule type" value="Genomic_DNA"/>
</dbReference>